<protein>
    <submittedName>
        <fullName evidence="2">Uncharacterized protein</fullName>
    </submittedName>
</protein>
<keyword evidence="1" id="KW-0812">Transmembrane</keyword>
<feature type="transmembrane region" description="Helical" evidence="1">
    <location>
        <begin position="129"/>
        <end position="151"/>
    </location>
</feature>
<dbReference type="RefSeq" id="WP_310375619.1">
    <property type="nucleotide sequence ID" value="NZ_JAVDYB010000001.1"/>
</dbReference>
<dbReference type="EMBL" id="JAVDYB010000001">
    <property type="protein sequence ID" value="MDR7280841.1"/>
    <property type="molecule type" value="Genomic_DNA"/>
</dbReference>
<evidence type="ECO:0000256" key="1">
    <source>
        <dbReference type="SAM" id="Phobius"/>
    </source>
</evidence>
<reference evidence="2" key="1">
    <citation type="submission" date="2023-07" db="EMBL/GenBank/DDBJ databases">
        <title>Sequencing the genomes of 1000 actinobacteria strains.</title>
        <authorList>
            <person name="Klenk H.-P."/>
        </authorList>
    </citation>
    <scope>NUCLEOTIDE SEQUENCE</scope>
    <source>
        <strain evidence="2">DSM 44707</strain>
    </source>
</reference>
<sequence length="157" mass="16368">MSAPPPSPYPHRVPALDIDPEWLEPLPEAKGMTVTDLLLRILGGVLVVLAAVVTAVLEVFFTPLRLGGVLIGASALGAVVANVALAVFALRTVGAKWAVALPAVAWFTVLMWGAGSTSEGDILLADNNWVGLATIFTGSMAFAVVAYRVILPPPDRS</sequence>
<accession>A0AAE4CDQ0</accession>
<organism evidence="2 3">
    <name type="scientific">Catenuloplanes atrovinosus</name>
    <dbReference type="NCBI Taxonomy" id="137266"/>
    <lineage>
        <taxon>Bacteria</taxon>
        <taxon>Bacillati</taxon>
        <taxon>Actinomycetota</taxon>
        <taxon>Actinomycetes</taxon>
        <taxon>Micromonosporales</taxon>
        <taxon>Micromonosporaceae</taxon>
        <taxon>Catenuloplanes</taxon>
    </lineage>
</organism>
<evidence type="ECO:0000313" key="2">
    <source>
        <dbReference type="EMBL" id="MDR7280841.1"/>
    </source>
</evidence>
<feature type="transmembrane region" description="Helical" evidence="1">
    <location>
        <begin position="37"/>
        <end position="57"/>
    </location>
</feature>
<dbReference type="Proteomes" id="UP001183643">
    <property type="component" value="Unassembled WGS sequence"/>
</dbReference>
<dbReference type="AlphaFoldDB" id="A0AAE4CDQ0"/>
<feature type="transmembrane region" description="Helical" evidence="1">
    <location>
        <begin position="97"/>
        <end position="117"/>
    </location>
</feature>
<proteinExistence type="predicted"/>
<evidence type="ECO:0000313" key="3">
    <source>
        <dbReference type="Proteomes" id="UP001183643"/>
    </source>
</evidence>
<gene>
    <name evidence="2" type="ORF">J2S41_007619</name>
</gene>
<feature type="transmembrane region" description="Helical" evidence="1">
    <location>
        <begin position="69"/>
        <end position="90"/>
    </location>
</feature>
<keyword evidence="3" id="KW-1185">Reference proteome</keyword>
<keyword evidence="1" id="KW-0472">Membrane</keyword>
<keyword evidence="1" id="KW-1133">Transmembrane helix</keyword>
<name>A0AAE4CDQ0_9ACTN</name>
<comment type="caution">
    <text evidence="2">The sequence shown here is derived from an EMBL/GenBank/DDBJ whole genome shotgun (WGS) entry which is preliminary data.</text>
</comment>